<dbReference type="InParanoid" id="A0A6G9IE01"/>
<evidence type="ECO:0000313" key="7">
    <source>
        <dbReference type="EMBL" id="QIQ22039.1"/>
    </source>
</evidence>
<evidence type="ECO:0000313" key="8">
    <source>
        <dbReference type="Proteomes" id="UP000501168"/>
    </source>
</evidence>
<keyword evidence="4" id="KW-0843">Virulence</keyword>
<accession>A0A6G9IE01</accession>
<dbReference type="GO" id="GO:0090729">
    <property type="term" value="F:toxin activity"/>
    <property type="evidence" value="ECO:0007669"/>
    <property type="project" value="UniProtKB-KW"/>
</dbReference>
<evidence type="ECO:0000259" key="6">
    <source>
        <dbReference type="Pfam" id="PF04829"/>
    </source>
</evidence>
<comment type="subcellular location">
    <subcellularLocation>
        <location evidence="1">Target cell</location>
        <location evidence="1">Target cell cytoplasm</location>
    </subcellularLocation>
</comment>
<evidence type="ECO:0000256" key="5">
    <source>
        <dbReference type="SAM" id="MobiDB-lite"/>
    </source>
</evidence>
<keyword evidence="2" id="KW-0800">Toxin</keyword>
<feature type="compositionally biased region" description="Basic and acidic residues" evidence="5">
    <location>
        <begin position="73"/>
        <end position="90"/>
    </location>
</feature>
<keyword evidence="3" id="KW-1266">Target cell cytoplasm</keyword>
<evidence type="ECO:0000256" key="3">
    <source>
        <dbReference type="ARBA" id="ARBA00022913"/>
    </source>
</evidence>
<keyword evidence="8" id="KW-1185">Reference proteome</keyword>
<feature type="domain" description="VENN motif-containing" evidence="6">
    <location>
        <begin position="274"/>
        <end position="325"/>
    </location>
</feature>
<proteinExistence type="predicted"/>
<dbReference type="EMBL" id="CP050253">
    <property type="protein sequence ID" value="QIQ22039.1"/>
    <property type="molecule type" value="Genomic_DNA"/>
</dbReference>
<feature type="compositionally biased region" description="Polar residues" evidence="5">
    <location>
        <begin position="52"/>
        <end position="64"/>
    </location>
</feature>
<name>A0A6G9IE01_9GAMM</name>
<dbReference type="KEGG" id="orb:IPMB12_10290"/>
<sequence>MIASEAEDKSNNILDTGTISFSNIENKADYEVTHDSISVGTGGFGAGAPTTYENSDSASSTTHSAVEEGTLIVRDEDKQKQDVNELSRDTDNANNSLEQIFDKQKELDRMETLELVKDIGAMAKESLSKVDMASALSDYNQLSDDEKESINFDDYYKNRQKEGETIGGMGSSANKAIDSVISIVTGLITGDVTGGLAGASAPWLAEQIKKATTTYGSDGKPVVDMEANLLAHTILGAVVAELQGNSGLAGGAGALTGEAAAALIIKELYGNRDVSDLSEAEKQNISSLAQLAAGLAAAAGSGGDVGDIGTAVAGSKNATENNFLDKIVHPSTADNLGSYVHNVPAIEYKYIDKNGIEQADIYIPLNNEDTIKGLNDAIKGTGMQNGSDYALKWGTETPVIAATSLVSGPGGTYLVATVVGGVTNIVYQISTKPLDKFDITDTVISTAVSALSKGKGIWVSTGVGGLGGYVNSSIKGDNTVSGTLSGAASSAGGKVIGDITGPVGGAITSEFINNQIQEALSQYE</sequence>
<organism evidence="7 8">
    <name type="scientific">Zophobihabitans entericus</name>
    <dbReference type="NCBI Taxonomy" id="1635327"/>
    <lineage>
        <taxon>Bacteria</taxon>
        <taxon>Pseudomonadati</taxon>
        <taxon>Pseudomonadota</taxon>
        <taxon>Gammaproteobacteria</taxon>
        <taxon>Orbales</taxon>
        <taxon>Orbaceae</taxon>
        <taxon>Zophobihabitans</taxon>
    </lineage>
</organism>
<gene>
    <name evidence="7" type="ORF">IPMB12_10290</name>
</gene>
<evidence type="ECO:0000256" key="1">
    <source>
        <dbReference type="ARBA" id="ARBA00004219"/>
    </source>
</evidence>
<dbReference type="Pfam" id="PF04829">
    <property type="entry name" value="PT-VENN"/>
    <property type="match status" value="1"/>
</dbReference>
<evidence type="ECO:0000256" key="4">
    <source>
        <dbReference type="ARBA" id="ARBA00023026"/>
    </source>
</evidence>
<feature type="region of interest" description="Disordered" evidence="5">
    <location>
        <begin position="51"/>
        <end position="90"/>
    </location>
</feature>
<dbReference type="RefSeq" id="WP_166917336.1">
    <property type="nucleotide sequence ID" value="NZ_CP050253.1"/>
</dbReference>
<evidence type="ECO:0000256" key="2">
    <source>
        <dbReference type="ARBA" id="ARBA00022656"/>
    </source>
</evidence>
<dbReference type="Proteomes" id="UP000501168">
    <property type="component" value="Chromosome"/>
</dbReference>
<reference evidence="7 8" key="1">
    <citation type="submission" date="2020-03" db="EMBL/GenBank/DDBJ databases">
        <title>Complete genome sequence of Orbus sp. IPMB12 (BCRC 80908).</title>
        <authorList>
            <person name="Lo W.-S."/>
            <person name="Chang T.-H."/>
            <person name="Kuo C.-H."/>
        </authorList>
    </citation>
    <scope>NUCLEOTIDE SEQUENCE [LARGE SCALE GENOMIC DNA]</scope>
    <source>
        <strain evidence="7 8">IPMB12</strain>
    </source>
</reference>
<protein>
    <recommendedName>
        <fullName evidence="6">VENN motif-containing domain-containing protein</fullName>
    </recommendedName>
</protein>
<dbReference type="InterPro" id="IPR006914">
    <property type="entry name" value="VENN_dom"/>
</dbReference>
<dbReference type="AlphaFoldDB" id="A0A6G9IE01"/>